<dbReference type="PANTHER" id="PTHR37482">
    <property type="entry name" value="OUTER MEMBRANE PROTEIN ASSEMBLY FACTOR BAME"/>
    <property type="match status" value="1"/>
</dbReference>
<sequence>MSTKENMMRLFARNHSVKRRAECWLLIAIAAIPACGKVKLPDVEVPDVFPNIVYKVDVQQGNVVTQEMLDQLKQGMDKRKVRFILGTPLIVSAFNKDRWDYVYLFQSGGEIREQSRISLFFKDDKLRHVDGGAVKITEEVKPLPLDTDSPAP</sequence>
<dbReference type="PANTHER" id="PTHR37482:SF1">
    <property type="entry name" value="OUTER MEMBRANE PROTEIN ASSEMBLY FACTOR BAME"/>
    <property type="match status" value="1"/>
</dbReference>
<keyword evidence="2 4" id="KW-0472">Membrane</keyword>
<dbReference type="HAMAP" id="MF_00925">
    <property type="entry name" value="OM_assembly_BamE"/>
    <property type="match status" value="1"/>
</dbReference>
<name>A0A450Y8M8_9GAMM</name>
<dbReference type="EMBL" id="CAADFS010000002">
    <property type="protein sequence ID" value="VFK37881.1"/>
    <property type="molecule type" value="Genomic_DNA"/>
</dbReference>
<gene>
    <name evidence="4" type="primary">bamE</name>
    <name evidence="6" type="ORF">BECKTC1821D_GA0114238_100290</name>
</gene>
<dbReference type="InterPro" id="IPR007450">
    <property type="entry name" value="BamE_dom"/>
</dbReference>
<evidence type="ECO:0000256" key="1">
    <source>
        <dbReference type="ARBA" id="ARBA00022729"/>
    </source>
</evidence>
<feature type="domain" description="Outer membrane protein assembly factor BamE" evidence="5">
    <location>
        <begin position="61"/>
        <end position="127"/>
    </location>
</feature>
<evidence type="ECO:0000256" key="3">
    <source>
        <dbReference type="ARBA" id="ARBA00023237"/>
    </source>
</evidence>
<dbReference type="GO" id="GO:1990063">
    <property type="term" value="C:Bam protein complex"/>
    <property type="evidence" value="ECO:0007669"/>
    <property type="project" value="TreeGrafter"/>
</dbReference>
<dbReference type="Pfam" id="PF04355">
    <property type="entry name" value="BamE"/>
    <property type="match status" value="1"/>
</dbReference>
<protein>
    <recommendedName>
        <fullName evidence="4">Outer membrane protein assembly factor BamE</fullName>
    </recommendedName>
</protein>
<reference evidence="6" key="1">
    <citation type="submission" date="2019-02" db="EMBL/GenBank/DDBJ databases">
        <authorList>
            <person name="Gruber-Vodicka R. H."/>
            <person name="Seah K. B. B."/>
        </authorList>
    </citation>
    <scope>NUCLEOTIDE SEQUENCE</scope>
    <source>
        <strain evidence="6">BECK_BZ123</strain>
    </source>
</reference>
<dbReference type="InterPro" id="IPR037873">
    <property type="entry name" value="BamE-like"/>
</dbReference>
<keyword evidence="3 4" id="KW-0998">Cell outer membrane</keyword>
<dbReference type="GO" id="GO:0043165">
    <property type="term" value="P:Gram-negative-bacterium-type cell outer membrane assembly"/>
    <property type="evidence" value="ECO:0007669"/>
    <property type="project" value="UniProtKB-UniRule"/>
</dbReference>
<evidence type="ECO:0000259" key="5">
    <source>
        <dbReference type="Pfam" id="PF04355"/>
    </source>
</evidence>
<evidence type="ECO:0000313" key="6">
    <source>
        <dbReference type="EMBL" id="VFK37881.1"/>
    </source>
</evidence>
<organism evidence="6">
    <name type="scientific">Candidatus Kentrum sp. TC</name>
    <dbReference type="NCBI Taxonomy" id="2126339"/>
    <lineage>
        <taxon>Bacteria</taxon>
        <taxon>Pseudomonadati</taxon>
        <taxon>Pseudomonadota</taxon>
        <taxon>Gammaproteobacteria</taxon>
        <taxon>Candidatus Kentrum</taxon>
    </lineage>
</organism>
<comment type="function">
    <text evidence="4">Part of the outer membrane protein assembly complex, which is involved in assembly and insertion of beta-barrel proteins into the outer membrane.</text>
</comment>
<dbReference type="AlphaFoldDB" id="A0A450Y8M8"/>
<evidence type="ECO:0000256" key="2">
    <source>
        <dbReference type="ARBA" id="ARBA00023136"/>
    </source>
</evidence>
<keyword evidence="1 4" id="KW-0732">Signal</keyword>
<dbReference type="GO" id="GO:0051205">
    <property type="term" value="P:protein insertion into membrane"/>
    <property type="evidence" value="ECO:0007669"/>
    <property type="project" value="UniProtKB-UniRule"/>
</dbReference>
<comment type="subcellular location">
    <subcellularLocation>
        <location evidence="4">Cell outer membrane</location>
    </subcellularLocation>
</comment>
<evidence type="ECO:0000256" key="4">
    <source>
        <dbReference type="HAMAP-Rule" id="MF_00925"/>
    </source>
</evidence>
<proteinExistence type="inferred from homology"/>
<accession>A0A450Y8M8</accession>
<comment type="subunit">
    <text evidence="4">Part of the Bam complex.</text>
</comment>
<dbReference type="Gene3D" id="3.30.1450.10">
    <property type="match status" value="1"/>
</dbReference>
<dbReference type="GO" id="GO:0030674">
    <property type="term" value="F:protein-macromolecule adaptor activity"/>
    <property type="evidence" value="ECO:0007669"/>
    <property type="project" value="TreeGrafter"/>
</dbReference>
<comment type="similarity">
    <text evidence="4">Belongs to the BamE family.</text>
</comment>
<dbReference type="InterPro" id="IPR026592">
    <property type="entry name" value="BamE"/>
</dbReference>